<keyword evidence="2" id="KW-1185">Reference proteome</keyword>
<gene>
    <name evidence="1" type="ORF">EKG83_42895</name>
</gene>
<evidence type="ECO:0000313" key="2">
    <source>
        <dbReference type="Proteomes" id="UP000325787"/>
    </source>
</evidence>
<protein>
    <submittedName>
        <fullName evidence="1">Uncharacterized protein</fullName>
    </submittedName>
</protein>
<proteinExistence type="predicted"/>
<sequence>MAVFSVTVEDEDPVRADADARLLFDELWALDLDRVEFAGNGAAPAGSKGLDAASVTTIVVALAGSPVLRQVAMALRDWVNRDSKRKLVVRDGDRRLEITGPVDAEGQRAVEAFLRKEVEG</sequence>
<reference evidence="2" key="1">
    <citation type="journal article" date="2021" name="Curr. Microbiol.">
        <title>Complete genome of nocamycin-producing strain Saccharothrix syringae NRRL B-16468 reveals the biosynthetic potential for secondary metabolites.</title>
        <authorList>
            <person name="Mo X."/>
            <person name="Yang S."/>
        </authorList>
    </citation>
    <scope>NUCLEOTIDE SEQUENCE [LARGE SCALE GENOMIC DNA]</scope>
    <source>
        <strain evidence="2">ATCC 51364 / DSM 43886 / JCM 6844 / KCTC 9398 / NBRC 14523 / NRRL B-16468 / INA 2240</strain>
    </source>
</reference>
<name>A0A5Q0HBH2_SACSY</name>
<dbReference type="RefSeq" id="WP_153278785.1">
    <property type="nucleotide sequence ID" value="NZ_CP034550.1"/>
</dbReference>
<dbReference type="KEGG" id="ssyi:EKG83_42895"/>
<dbReference type="Proteomes" id="UP000325787">
    <property type="component" value="Chromosome"/>
</dbReference>
<dbReference type="EMBL" id="CP034550">
    <property type="protein sequence ID" value="QFZ23295.1"/>
    <property type="molecule type" value="Genomic_DNA"/>
</dbReference>
<organism evidence="1 2">
    <name type="scientific">Saccharothrix syringae</name>
    <name type="common">Nocardiopsis syringae</name>
    <dbReference type="NCBI Taxonomy" id="103733"/>
    <lineage>
        <taxon>Bacteria</taxon>
        <taxon>Bacillati</taxon>
        <taxon>Actinomycetota</taxon>
        <taxon>Actinomycetes</taxon>
        <taxon>Pseudonocardiales</taxon>
        <taxon>Pseudonocardiaceae</taxon>
        <taxon>Saccharothrix</taxon>
    </lineage>
</organism>
<accession>A0A5Q0HBH2</accession>
<dbReference type="OrthoDB" id="3697656at2"/>
<evidence type="ECO:0000313" key="1">
    <source>
        <dbReference type="EMBL" id="QFZ23295.1"/>
    </source>
</evidence>
<dbReference type="AlphaFoldDB" id="A0A5Q0HBH2"/>